<organism evidence="4 5">
    <name type="scientific">Oikopleura dioica</name>
    <name type="common">Tunicate</name>
    <dbReference type="NCBI Taxonomy" id="34765"/>
    <lineage>
        <taxon>Eukaryota</taxon>
        <taxon>Metazoa</taxon>
        <taxon>Chordata</taxon>
        <taxon>Tunicata</taxon>
        <taxon>Appendicularia</taxon>
        <taxon>Copelata</taxon>
        <taxon>Oikopleuridae</taxon>
        <taxon>Oikopleura</taxon>
    </lineage>
</organism>
<evidence type="ECO:0000313" key="4">
    <source>
        <dbReference type="EMBL" id="CAG5094174.1"/>
    </source>
</evidence>
<evidence type="ECO:0000259" key="3">
    <source>
        <dbReference type="PROSITE" id="PS50222"/>
    </source>
</evidence>
<dbReference type="InterPro" id="IPR011992">
    <property type="entry name" value="EF-hand-dom_pair"/>
</dbReference>
<evidence type="ECO:0000256" key="2">
    <source>
        <dbReference type="ARBA" id="ARBA00022837"/>
    </source>
</evidence>
<dbReference type="PROSITE" id="PS50222">
    <property type="entry name" value="EF_HAND_2"/>
    <property type="match status" value="4"/>
</dbReference>
<protein>
    <submittedName>
        <fullName evidence="4">Oidioi.mRNA.OKI2018_I69.XSR.g13314.t1.cds</fullName>
    </submittedName>
</protein>
<gene>
    <name evidence="4" type="ORF">OKIOD_LOCUS4872</name>
</gene>
<dbReference type="Gene3D" id="1.10.238.10">
    <property type="entry name" value="EF-hand"/>
    <property type="match status" value="3"/>
</dbReference>
<feature type="domain" description="EF-hand" evidence="3">
    <location>
        <begin position="157"/>
        <end position="192"/>
    </location>
</feature>
<sequence>MKLSALSIVLSVNAGRIAEPQKSKLDEKKEKLQEINERPLVADMDRDDPDYDPAALWQDEFKTFDDLTHEEARDKLMLLIEKMDRDKDGEVTEEELTVWIHYVQTKYIYDDTERQWEENDTDKDGRITWDEYSKHTYGFLTDEQMNEEEEDGFSYKAMLERDERRWKASDQEKKGYLTKEDLTAFLHPEEYDHMKELVILETIEDIDKDGDGKISLNEYIGDMWIEEEDGEEPEWVEEERKQFQMFRDKDNSGFLEDDEVRDWILPSEYDHAEGEARHLIESADSDKSGALSKDEILDHQDVFVGSQATDWGDAIVRHDEF</sequence>
<feature type="domain" description="EF-hand" evidence="3">
    <location>
        <begin position="107"/>
        <end position="142"/>
    </location>
</feature>
<dbReference type="PANTHER" id="PTHR10827">
    <property type="entry name" value="RETICULOCALBIN"/>
    <property type="match status" value="1"/>
</dbReference>
<evidence type="ECO:0000256" key="1">
    <source>
        <dbReference type="ARBA" id="ARBA00006431"/>
    </source>
</evidence>
<comment type="similarity">
    <text evidence="1">Belongs to the CREC family.</text>
</comment>
<keyword evidence="2" id="KW-0106">Calcium</keyword>
<keyword evidence="5" id="KW-1185">Reference proteome</keyword>
<proteinExistence type="inferred from homology"/>
<dbReference type="Proteomes" id="UP001158576">
    <property type="component" value="Chromosome XSR"/>
</dbReference>
<dbReference type="Pfam" id="PF13499">
    <property type="entry name" value="EF-hand_7"/>
    <property type="match status" value="1"/>
</dbReference>
<name>A0ABN7SA81_OIKDI</name>
<evidence type="ECO:0000313" key="5">
    <source>
        <dbReference type="Proteomes" id="UP001158576"/>
    </source>
</evidence>
<dbReference type="SUPFAM" id="SSF47473">
    <property type="entry name" value="EF-hand"/>
    <property type="match status" value="2"/>
</dbReference>
<feature type="domain" description="EF-hand" evidence="3">
    <location>
        <begin position="194"/>
        <end position="229"/>
    </location>
</feature>
<dbReference type="CDD" id="cd16226">
    <property type="entry name" value="EFh_CREC_Calumenin_like"/>
    <property type="match status" value="1"/>
</dbReference>
<dbReference type="EMBL" id="OU015569">
    <property type="protein sequence ID" value="CAG5094174.1"/>
    <property type="molecule type" value="Genomic_DNA"/>
</dbReference>
<dbReference type="InterPro" id="IPR002048">
    <property type="entry name" value="EF_hand_dom"/>
</dbReference>
<dbReference type="Pfam" id="PF13202">
    <property type="entry name" value="EF-hand_5"/>
    <property type="match status" value="2"/>
</dbReference>
<reference evidence="4 5" key="1">
    <citation type="submission" date="2021-04" db="EMBL/GenBank/DDBJ databases">
        <authorList>
            <person name="Bliznina A."/>
        </authorList>
    </citation>
    <scope>NUCLEOTIDE SEQUENCE [LARGE SCALE GENOMIC DNA]</scope>
</reference>
<feature type="domain" description="EF-hand" evidence="3">
    <location>
        <begin position="71"/>
        <end position="106"/>
    </location>
</feature>
<dbReference type="SMART" id="SM00054">
    <property type="entry name" value="EFh"/>
    <property type="match status" value="4"/>
</dbReference>
<accession>A0ABN7SA81</accession>
<dbReference type="PRINTS" id="PR01697">
    <property type="entry name" value="PARVALBUMIN"/>
</dbReference>
<dbReference type="InterPro" id="IPR018247">
    <property type="entry name" value="EF_Hand_1_Ca_BS"/>
</dbReference>
<dbReference type="PANTHER" id="PTHR10827:SF52">
    <property type="entry name" value="IP16409P"/>
    <property type="match status" value="1"/>
</dbReference>
<dbReference type="PROSITE" id="PS00018">
    <property type="entry name" value="EF_HAND_1"/>
    <property type="match status" value="5"/>
</dbReference>